<protein>
    <recommendedName>
        <fullName evidence="3">DUF2480 family protein</fullName>
    </recommendedName>
</protein>
<proteinExistence type="predicted"/>
<dbReference type="AlphaFoldDB" id="A0A2S7KSL7"/>
<evidence type="ECO:0008006" key="3">
    <source>
        <dbReference type="Google" id="ProtNLM"/>
    </source>
</evidence>
<dbReference type="Pfam" id="PF10652">
    <property type="entry name" value="DUF2480"/>
    <property type="match status" value="1"/>
</dbReference>
<name>A0A2S7KSL7_9FLAO</name>
<evidence type="ECO:0000313" key="1">
    <source>
        <dbReference type="EMBL" id="PQB05622.1"/>
    </source>
</evidence>
<keyword evidence="2" id="KW-1185">Reference proteome</keyword>
<reference evidence="1 2" key="1">
    <citation type="submission" date="2016-11" db="EMBL/GenBank/DDBJ databases">
        <title>Trade-off between light-utilization and light-protection in marine flavobacteria.</title>
        <authorList>
            <person name="Kumagai Y."/>
        </authorList>
    </citation>
    <scope>NUCLEOTIDE SEQUENCE [LARGE SCALE GENOMIC DNA]</scope>
    <source>
        <strain evidence="1 2">NBRC 107741</strain>
    </source>
</reference>
<organism evidence="1 2">
    <name type="scientific">Aureitalea marina</name>
    <dbReference type="NCBI Taxonomy" id="930804"/>
    <lineage>
        <taxon>Bacteria</taxon>
        <taxon>Pseudomonadati</taxon>
        <taxon>Bacteroidota</taxon>
        <taxon>Flavobacteriia</taxon>
        <taxon>Flavobacteriales</taxon>
        <taxon>Flavobacteriaceae</taxon>
        <taxon>Aureitalea</taxon>
    </lineage>
</organism>
<dbReference type="OrthoDB" id="9803040at2"/>
<sequence>MSEEIVNRVANSALITVDLEEFYPEGPRMTVDLSQWLDQGFILKEKEFRQALDHFDWSPYQGAYVNLICSTDAILPGWAFMLVGLKLSGIAEAVAQGSGQELERSLYQSIISTIDPDPYRDKPVIIKGCSHKPVPEEAYLMLANHLQPVARSIMYGEACSSVPLYKRKKS</sequence>
<accession>A0A2S7KSL7</accession>
<dbReference type="RefSeq" id="WP_104813566.1">
    <property type="nucleotide sequence ID" value="NZ_MQUB01000001.1"/>
</dbReference>
<comment type="caution">
    <text evidence="1">The sequence shown here is derived from an EMBL/GenBank/DDBJ whole genome shotgun (WGS) entry which is preliminary data.</text>
</comment>
<dbReference type="Proteomes" id="UP000239800">
    <property type="component" value="Unassembled WGS sequence"/>
</dbReference>
<dbReference type="InterPro" id="IPR018914">
    <property type="entry name" value="DUF2480"/>
</dbReference>
<dbReference type="EMBL" id="MQUB01000001">
    <property type="protein sequence ID" value="PQB05622.1"/>
    <property type="molecule type" value="Genomic_DNA"/>
</dbReference>
<evidence type="ECO:0000313" key="2">
    <source>
        <dbReference type="Proteomes" id="UP000239800"/>
    </source>
</evidence>
<gene>
    <name evidence="1" type="ORF">BST85_12480</name>
</gene>